<feature type="compositionally biased region" description="Polar residues" evidence="1">
    <location>
        <begin position="17"/>
        <end position="26"/>
    </location>
</feature>
<feature type="compositionally biased region" description="Polar residues" evidence="1">
    <location>
        <begin position="171"/>
        <end position="184"/>
    </location>
</feature>
<evidence type="ECO:0000313" key="2">
    <source>
        <dbReference type="EMBL" id="KXS18333.1"/>
    </source>
</evidence>
<name>A0A139AP94_GONPJ</name>
<feature type="region of interest" description="Disordered" evidence="1">
    <location>
        <begin position="437"/>
        <end position="465"/>
    </location>
</feature>
<feature type="compositionally biased region" description="Basic and acidic residues" evidence="1">
    <location>
        <begin position="313"/>
        <end position="327"/>
    </location>
</feature>
<sequence length="543" mass="57025">MLQSFRPPIRGSLGTGAKQTADNTTPVAGGGKDIAGAGSSGMEGERRLETEATHESRFGGRESPDQIVDAAKAALVGAESLRKVAGAASGAADSAYSSLSTRASSSYFKPTPPLSYGNDITTGTVDPRTPSHALRALSRFAGSGRDAQDTAVKSDTQSPGNDDPFTDHSTTDAGLSSTPVTSKLESWRRGRDTGSSATRTERKPESNIPMGEPNATDPADATTAKPSVARVSKPVLPRPAPKMFGGLAADGETDDTSSENPAAHSGKGYATSAFPPAGRMRRAETESGAGRSGLEPFSKPTPKDDLVNDTSTLDERGRLRSRHDGLPRPHSPPRQSNAFDPSGLMVPGASYRAARTRSVSPLRGGLVTNDPRGVSPDMRQRSVSRGRQPGPQHYPPGYDPRMRSVSPGRVPYPWPHNPQYSGMIGAIPTGYSGGYPPGYTPQMPPNSVSLGGGQNPASGPPPSGRMEPLSRTFQMPENSMVLNGANTGHDTATDGTNYREWSGVAQSAQNGSRPYFVGHGGPYAYQRGVRLVGLVDHIGHIFE</sequence>
<feature type="compositionally biased region" description="Basic and acidic residues" evidence="1">
    <location>
        <begin position="43"/>
        <end position="64"/>
    </location>
</feature>
<feature type="compositionally biased region" description="Gly residues" evidence="1">
    <location>
        <begin position="28"/>
        <end position="41"/>
    </location>
</feature>
<feature type="region of interest" description="Disordered" evidence="1">
    <location>
        <begin position="102"/>
        <end position="404"/>
    </location>
</feature>
<keyword evidence="3" id="KW-1185">Reference proteome</keyword>
<feature type="compositionally biased region" description="Polar residues" evidence="1">
    <location>
        <begin position="151"/>
        <end position="160"/>
    </location>
</feature>
<feature type="compositionally biased region" description="Low complexity" evidence="1">
    <location>
        <begin position="215"/>
        <end position="224"/>
    </location>
</feature>
<dbReference type="Proteomes" id="UP000070544">
    <property type="component" value="Unassembled WGS sequence"/>
</dbReference>
<gene>
    <name evidence="2" type="ORF">M427DRAFT_208215</name>
</gene>
<reference evidence="2 3" key="1">
    <citation type="journal article" date="2015" name="Genome Biol. Evol.">
        <title>Phylogenomic analyses indicate that early fungi evolved digesting cell walls of algal ancestors of land plants.</title>
        <authorList>
            <person name="Chang Y."/>
            <person name="Wang S."/>
            <person name="Sekimoto S."/>
            <person name="Aerts A.L."/>
            <person name="Choi C."/>
            <person name="Clum A."/>
            <person name="LaButti K.M."/>
            <person name="Lindquist E.A."/>
            <person name="Yee Ngan C."/>
            <person name="Ohm R.A."/>
            <person name="Salamov A.A."/>
            <person name="Grigoriev I.V."/>
            <person name="Spatafora J.W."/>
            <person name="Berbee M.L."/>
        </authorList>
    </citation>
    <scope>NUCLEOTIDE SEQUENCE [LARGE SCALE GENOMIC DNA]</scope>
    <source>
        <strain evidence="2 3">JEL478</strain>
    </source>
</reference>
<evidence type="ECO:0000256" key="1">
    <source>
        <dbReference type="SAM" id="MobiDB-lite"/>
    </source>
</evidence>
<protein>
    <submittedName>
        <fullName evidence="2">Uncharacterized protein</fullName>
    </submittedName>
</protein>
<evidence type="ECO:0000313" key="3">
    <source>
        <dbReference type="Proteomes" id="UP000070544"/>
    </source>
</evidence>
<dbReference type="AlphaFoldDB" id="A0A139AP94"/>
<dbReference type="EMBL" id="KQ965742">
    <property type="protein sequence ID" value="KXS18333.1"/>
    <property type="molecule type" value="Genomic_DNA"/>
</dbReference>
<feature type="region of interest" description="Disordered" evidence="1">
    <location>
        <begin position="1"/>
        <end position="64"/>
    </location>
</feature>
<accession>A0A139AP94</accession>
<organism evidence="2 3">
    <name type="scientific">Gonapodya prolifera (strain JEL478)</name>
    <name type="common">Monoblepharis prolifera</name>
    <dbReference type="NCBI Taxonomy" id="1344416"/>
    <lineage>
        <taxon>Eukaryota</taxon>
        <taxon>Fungi</taxon>
        <taxon>Fungi incertae sedis</taxon>
        <taxon>Chytridiomycota</taxon>
        <taxon>Chytridiomycota incertae sedis</taxon>
        <taxon>Monoblepharidomycetes</taxon>
        <taxon>Monoblepharidales</taxon>
        <taxon>Gonapodyaceae</taxon>
        <taxon>Gonapodya</taxon>
    </lineage>
</organism>
<proteinExistence type="predicted"/>